<evidence type="ECO:0000313" key="2">
    <source>
        <dbReference type="Proteomes" id="UP000000488"/>
    </source>
</evidence>
<dbReference type="EMBL" id="CP002830">
    <property type="protein sequence ID" value="AEI65033.1"/>
    <property type="molecule type" value="Genomic_DNA"/>
</dbReference>
<proteinExistence type="predicted"/>
<sequence>MMANPYALVGAQAQVAPQALLTPALAHLQRRV</sequence>
<gene>
    <name evidence="1" type="ordered locus">LILAB_15650</name>
</gene>
<dbReference type="KEGG" id="mfu:LILAB_15650"/>
<dbReference type="AlphaFoldDB" id="F8CIG7"/>
<accession>F8CIG7</accession>
<name>F8CIG7_MYXFH</name>
<protein>
    <submittedName>
        <fullName evidence="1">Uncharacterized protein</fullName>
    </submittedName>
</protein>
<organism evidence="1 2">
    <name type="scientific">Myxococcus fulvus (strain ATCC BAA-855 / HW-1)</name>
    <dbReference type="NCBI Taxonomy" id="483219"/>
    <lineage>
        <taxon>Bacteria</taxon>
        <taxon>Pseudomonadati</taxon>
        <taxon>Myxococcota</taxon>
        <taxon>Myxococcia</taxon>
        <taxon>Myxococcales</taxon>
        <taxon>Cystobacterineae</taxon>
        <taxon>Myxococcaceae</taxon>
        <taxon>Myxococcus</taxon>
    </lineage>
</organism>
<dbReference type="HOGENOM" id="CLU_3390388_0_0_7"/>
<dbReference type="Proteomes" id="UP000000488">
    <property type="component" value="Chromosome"/>
</dbReference>
<reference evidence="1 2" key="1">
    <citation type="journal article" date="2011" name="J. Bacteriol.">
        <title>Genome sequence of the halotolerant marine bacterium Myxococcus fulvus HW-1.</title>
        <authorList>
            <person name="Li Z.F."/>
            <person name="Li X."/>
            <person name="Liu H."/>
            <person name="Liu X."/>
            <person name="Han K."/>
            <person name="Wu Z.H."/>
            <person name="Hu W."/>
            <person name="Li F.F."/>
            <person name="Li Y.Z."/>
        </authorList>
    </citation>
    <scope>NUCLEOTIDE SEQUENCE [LARGE SCALE GENOMIC DNA]</scope>
    <source>
        <strain evidence="2">ATCC BAA-855 / HW-1</strain>
    </source>
</reference>
<evidence type="ECO:0000313" key="1">
    <source>
        <dbReference type="EMBL" id="AEI65033.1"/>
    </source>
</evidence>